<sequence>KFPYKDCGSIDYDSCAPGAMLVEILSTKREPVCCLNPQDGIQNCHYPWGIQMLKHGFGTDTCTDVNSAAGNYWVAYTVVMVDSAGRYSYMSPPTIKNLGYGGASNEIDTLMFYSQITNIPVPLARDSLSITNKILLRMHIDPNYRLADTAGLNMGDHNFIKGFTYIEGRIGKFFPVTELGPYVTTYTDSVPFDFYAGTHYGNKYLEYCSVDMELQKDSAGCNWDSAGCCPYSEYHYRYYYEFDYDTTTIGAILGYCDDDSAIEFQPQTITLHQSRLFSVGNPWSRNSLYFSAFGEPT</sequence>
<evidence type="ECO:0000313" key="1">
    <source>
        <dbReference type="EMBL" id="GAG87684.1"/>
    </source>
</evidence>
<feature type="non-terminal residue" evidence="1">
    <location>
        <position position="297"/>
    </location>
</feature>
<feature type="non-terminal residue" evidence="1">
    <location>
        <position position="1"/>
    </location>
</feature>
<organism evidence="1">
    <name type="scientific">marine sediment metagenome</name>
    <dbReference type="NCBI Taxonomy" id="412755"/>
    <lineage>
        <taxon>unclassified sequences</taxon>
        <taxon>metagenomes</taxon>
        <taxon>ecological metagenomes</taxon>
    </lineage>
</organism>
<dbReference type="AlphaFoldDB" id="X1AX32"/>
<gene>
    <name evidence="1" type="ORF">S01H4_34473</name>
</gene>
<comment type="caution">
    <text evidence="1">The sequence shown here is derived from an EMBL/GenBank/DDBJ whole genome shotgun (WGS) entry which is preliminary data.</text>
</comment>
<protein>
    <submittedName>
        <fullName evidence="1">Uncharacterized protein</fullName>
    </submittedName>
</protein>
<dbReference type="EMBL" id="BART01018242">
    <property type="protein sequence ID" value="GAG87684.1"/>
    <property type="molecule type" value="Genomic_DNA"/>
</dbReference>
<reference evidence="1" key="1">
    <citation type="journal article" date="2014" name="Front. Microbiol.">
        <title>High frequency of phylogenetically diverse reductive dehalogenase-homologous genes in deep subseafloor sedimentary metagenomes.</title>
        <authorList>
            <person name="Kawai M."/>
            <person name="Futagami T."/>
            <person name="Toyoda A."/>
            <person name="Takaki Y."/>
            <person name="Nishi S."/>
            <person name="Hori S."/>
            <person name="Arai W."/>
            <person name="Tsubouchi T."/>
            <person name="Morono Y."/>
            <person name="Uchiyama I."/>
            <person name="Ito T."/>
            <person name="Fujiyama A."/>
            <person name="Inagaki F."/>
            <person name="Takami H."/>
        </authorList>
    </citation>
    <scope>NUCLEOTIDE SEQUENCE</scope>
    <source>
        <strain evidence="1">Expedition CK06-06</strain>
    </source>
</reference>
<accession>X1AX32</accession>
<name>X1AX32_9ZZZZ</name>
<proteinExistence type="predicted"/>